<dbReference type="GO" id="GO:0005096">
    <property type="term" value="F:GTPase activator activity"/>
    <property type="evidence" value="ECO:0007669"/>
    <property type="project" value="UniProtKB-KW"/>
</dbReference>
<dbReference type="SMART" id="SM00164">
    <property type="entry name" value="TBC"/>
    <property type="match status" value="1"/>
</dbReference>
<dbReference type="CDD" id="cd01269">
    <property type="entry name" value="PTB_TBC1D1_like"/>
    <property type="match status" value="1"/>
</dbReference>
<dbReference type="AlphaFoldDB" id="A0A8D1QFM0"/>
<dbReference type="Proteomes" id="UP000694724">
    <property type="component" value="Unplaced"/>
</dbReference>
<feature type="compositionally biased region" description="Basic and acidic residues" evidence="8">
    <location>
        <begin position="629"/>
        <end position="642"/>
    </location>
</feature>
<comment type="function">
    <text evidence="5">May act as a GTPase-activating protein for Rab family protein(s). May play a role in the cell cycle and differentiation of various tissues. Involved in the trafficking and translocation of GLUT4-containing vesicles and insulin-stimulated glucose uptake into cells.</text>
</comment>
<evidence type="ECO:0000256" key="6">
    <source>
        <dbReference type="ARBA" id="ARBA00072011"/>
    </source>
</evidence>
<keyword evidence="4" id="KW-0539">Nucleus</keyword>
<evidence type="ECO:0000256" key="5">
    <source>
        <dbReference type="ARBA" id="ARBA00055418"/>
    </source>
</evidence>
<dbReference type="Gene3D" id="1.10.472.80">
    <property type="entry name" value="Ypt/Rab-GAP domain of gyp1p, domain 3"/>
    <property type="match status" value="1"/>
</dbReference>
<dbReference type="Ensembl" id="ENSSSCT00055021513.1">
    <property type="protein sequence ID" value="ENSSSCP00055017044.1"/>
    <property type="gene ID" value="ENSSSCG00055010748.1"/>
</dbReference>
<dbReference type="FunFam" id="1.10.10.2750:FF:000001">
    <property type="entry name" value="TBC1 domain family member 1 isoform X2"/>
    <property type="match status" value="1"/>
</dbReference>
<dbReference type="PROSITE" id="PS50086">
    <property type="entry name" value="TBC_RABGAP"/>
    <property type="match status" value="1"/>
</dbReference>
<dbReference type="GO" id="GO:0005634">
    <property type="term" value="C:nucleus"/>
    <property type="evidence" value="ECO:0007669"/>
    <property type="project" value="UniProtKB-SubCell"/>
</dbReference>
<keyword evidence="7" id="KW-0175">Coiled coil</keyword>
<dbReference type="SUPFAM" id="SSF47923">
    <property type="entry name" value="Ypt/Rab-GAP domain of gyp1p"/>
    <property type="match status" value="2"/>
</dbReference>
<organism evidence="11 12">
    <name type="scientific">Sus scrofa</name>
    <name type="common">Pig</name>
    <dbReference type="NCBI Taxonomy" id="9823"/>
    <lineage>
        <taxon>Eukaryota</taxon>
        <taxon>Metazoa</taxon>
        <taxon>Chordata</taxon>
        <taxon>Craniata</taxon>
        <taxon>Vertebrata</taxon>
        <taxon>Euteleostomi</taxon>
        <taxon>Mammalia</taxon>
        <taxon>Eutheria</taxon>
        <taxon>Laurasiatheria</taxon>
        <taxon>Artiodactyla</taxon>
        <taxon>Suina</taxon>
        <taxon>Suidae</taxon>
        <taxon>Sus</taxon>
    </lineage>
</organism>
<dbReference type="InterPro" id="IPR006020">
    <property type="entry name" value="PTB/PI_dom"/>
</dbReference>
<evidence type="ECO:0000256" key="3">
    <source>
        <dbReference type="ARBA" id="ARBA00022553"/>
    </source>
</evidence>
<feature type="coiled-coil region" evidence="7">
    <location>
        <begin position="1077"/>
        <end position="1125"/>
    </location>
</feature>
<dbReference type="Gene3D" id="2.30.29.30">
    <property type="entry name" value="Pleckstrin-homology domain (PH domain)/Phosphotyrosine-binding domain (PTB)"/>
    <property type="match status" value="2"/>
</dbReference>
<dbReference type="InterPro" id="IPR050302">
    <property type="entry name" value="Rab_GAP_TBC_domain"/>
</dbReference>
<dbReference type="CDD" id="cd00934">
    <property type="entry name" value="PTB"/>
    <property type="match status" value="1"/>
</dbReference>
<evidence type="ECO:0000259" key="9">
    <source>
        <dbReference type="PROSITE" id="PS01179"/>
    </source>
</evidence>
<dbReference type="PANTHER" id="PTHR47219">
    <property type="entry name" value="RAB GTPASE-ACTIVATING PROTEIN 1-LIKE"/>
    <property type="match status" value="1"/>
</dbReference>
<dbReference type="FunFam" id="2.30.29.30:FF:000165">
    <property type="entry name" value="TBC1 domain family member 1 isoform X1"/>
    <property type="match status" value="1"/>
</dbReference>
<evidence type="ECO:0000256" key="8">
    <source>
        <dbReference type="SAM" id="MobiDB-lite"/>
    </source>
</evidence>
<evidence type="ECO:0000256" key="1">
    <source>
        <dbReference type="ARBA" id="ARBA00004123"/>
    </source>
</evidence>
<feature type="region of interest" description="Disordered" evidence="8">
    <location>
        <begin position="512"/>
        <end position="547"/>
    </location>
</feature>
<accession>A0A8D1QFM0</accession>
<dbReference type="Gene3D" id="1.10.10.2750">
    <property type="match status" value="1"/>
</dbReference>
<keyword evidence="2" id="KW-0343">GTPase activation</keyword>
<dbReference type="FunFam" id="2.30.29.30:FF:000076">
    <property type="entry name" value="TBC1 domain family member 4 isoform X1"/>
    <property type="match status" value="1"/>
</dbReference>
<dbReference type="InterPro" id="IPR000195">
    <property type="entry name" value="Rab-GAP-TBC_dom"/>
</dbReference>
<feature type="region of interest" description="Disordered" evidence="8">
    <location>
        <begin position="1146"/>
        <end position="1165"/>
    </location>
</feature>
<dbReference type="FunFam" id="1.10.472.80:FF:000003">
    <property type="entry name" value="Putative TBC1 domain family member 1"/>
    <property type="match status" value="1"/>
</dbReference>
<dbReference type="Pfam" id="PF00640">
    <property type="entry name" value="PID"/>
    <property type="match status" value="1"/>
</dbReference>
<evidence type="ECO:0000256" key="2">
    <source>
        <dbReference type="ARBA" id="ARBA00022468"/>
    </source>
</evidence>
<protein>
    <recommendedName>
        <fullName evidence="6">TBC1 domain family member 1</fullName>
    </recommendedName>
</protein>
<dbReference type="Gene3D" id="1.10.8.270">
    <property type="entry name" value="putative rabgap domain of human tbc1 domain family member 14 like domains"/>
    <property type="match status" value="1"/>
</dbReference>
<feature type="region of interest" description="Disordered" evidence="8">
    <location>
        <begin position="210"/>
        <end position="234"/>
    </location>
</feature>
<dbReference type="Pfam" id="PF11830">
    <property type="entry name" value="DUF3350"/>
    <property type="match status" value="1"/>
</dbReference>
<evidence type="ECO:0000256" key="7">
    <source>
        <dbReference type="SAM" id="Coils"/>
    </source>
</evidence>
<dbReference type="SUPFAM" id="SSF50729">
    <property type="entry name" value="PH domain-like"/>
    <property type="match status" value="2"/>
</dbReference>
<dbReference type="SMART" id="SM00462">
    <property type="entry name" value="PTB"/>
    <property type="match status" value="2"/>
</dbReference>
<feature type="domain" description="Rab-GAP TBC" evidence="10">
    <location>
        <begin position="797"/>
        <end position="991"/>
    </location>
</feature>
<evidence type="ECO:0000256" key="4">
    <source>
        <dbReference type="ARBA" id="ARBA00023242"/>
    </source>
</evidence>
<feature type="domain" description="PID" evidence="9">
    <location>
        <begin position="292"/>
        <end position="371"/>
    </location>
</feature>
<sequence>MEPITFTARKHPFPNEASVGFSLQLVGSLRVHSLTTMPMLPWVVAEVRRLSGQSSKKEPGTKQVRLCVSPSGLRCEPEPGKSQQWDPLICSSIFECKPQRVHKLIHNSHDPSYFACLIKDDAANQQSICYVFKADDQTKVPEIISSIRQAGKIARQEELRCPSELDDTFAKKFEVLFCGRVAVAHRKAPPALIDECIEGFSHVCGGFSPGSVLPPPPPPGEREPGPRPMRKSFSQPGLRSLAFRKEFQDAGLRSSSFFSSFEENDIENHLMSGHSLVQPTDIEGNRTMLFTIGQSEVYLISPDTKKIALEKNFKEISFCSQGIRHVDHFGFICRESSGAGGFHFVCYVFQCTNEALVDEIMMTLKQAFTVAAVQQTAKAPAQLCEGCPLQSLHKLCERIEGMNSTFTILVLQKKLREKRNKKKLSPCYEVLKLRPRNEQRENELIISFLRCLYEEKQKVHVHIGEIKQASQIAAENIGSELPPSATRFRLDMLKNKAKRSLTESLESILSRGNKARGLQEHSTSLDLDSSVSSTLSSTSKEPSVCEKEALPISESAFRLLGSSDDLSSDPEGQPTEEPALPSPQQGFRRRANTLSHVPAECPEPPEPARASPGPSQRKLVRYHSVSTETPHERKDFESKANHLGDSPGTPVKTRRHSWRQQIFLRVATPQKACDSSGRYEDYSDLGELPPRSPLEPVCEDGPFGPVPEEKKRTSRELRELWQKAILQQILLLRMEKENQKLQASENDLLNKRLKLDYEEITPCLKEVTTVWEKMLSTPGRSKIKFDMEKMHSAVGQGVPRHHRGEIWKFLAEQYHLKHQFPSKQQPKDTPYKELLKQLTSQQHAILIDLGRTFPTHPYFSAQLGAGQLSLYNILKAYSLLDQEVGYCQGLSFVAGILLLHMGEEEAFNMLKFLMFDMGLRKQYRPDMIILQVQMYQLSRLLHDYHRDLYNHLEEHEIGPSLYAAPWFLTVFASQFPLGFVARVFDMIFLQGSEVIFKVALSLLGSHKPLILQHENLETIVDFIKSTLPNLGLVQMEKTISQVFEMDISKQLQAYEVEYHVLQEELIDSSPLSDNQRMDKLEKTNSSLRKQNLDLLEQLQVANGRIQSLEATIEKLLTSERKLKQATLALELERSALLQTVEQLRRRTVEQGGPEPDLTLPGPAGD</sequence>
<keyword evidence="3" id="KW-0597">Phosphoprotein</keyword>
<dbReference type="Pfam" id="PF00566">
    <property type="entry name" value="RabGAP-TBC"/>
    <property type="match status" value="1"/>
</dbReference>
<evidence type="ECO:0000259" key="10">
    <source>
        <dbReference type="PROSITE" id="PS50086"/>
    </source>
</evidence>
<name>A0A8D1QFM0_PIG</name>
<dbReference type="InterPro" id="IPR011993">
    <property type="entry name" value="PH-like_dom_sf"/>
</dbReference>
<evidence type="ECO:0000313" key="11">
    <source>
        <dbReference type="Ensembl" id="ENSSSCP00055017044.1"/>
    </source>
</evidence>
<dbReference type="InterPro" id="IPR021785">
    <property type="entry name" value="DUF3350"/>
</dbReference>
<feature type="region of interest" description="Disordered" evidence="8">
    <location>
        <begin position="561"/>
        <end position="656"/>
    </location>
</feature>
<feature type="compositionally biased region" description="Low complexity" evidence="8">
    <location>
        <begin position="522"/>
        <end position="539"/>
    </location>
</feature>
<feature type="region of interest" description="Disordered" evidence="8">
    <location>
        <begin position="674"/>
        <end position="712"/>
    </location>
</feature>
<evidence type="ECO:0000313" key="12">
    <source>
        <dbReference type="Proteomes" id="UP000694724"/>
    </source>
</evidence>
<dbReference type="FunFam" id="1.10.8.270:FF:000001">
    <property type="entry name" value="TBC1 domain family member 1"/>
    <property type="match status" value="1"/>
</dbReference>
<dbReference type="GO" id="GO:0005737">
    <property type="term" value="C:cytoplasm"/>
    <property type="evidence" value="ECO:0007669"/>
    <property type="project" value="UniProtKB-ARBA"/>
</dbReference>
<dbReference type="InterPro" id="IPR035969">
    <property type="entry name" value="Rab-GAP_TBC_sf"/>
</dbReference>
<dbReference type="PANTHER" id="PTHR47219:SF18">
    <property type="entry name" value="TBC1 DOMAIN FAMILY MEMBER 1 ISOFORM X1"/>
    <property type="match status" value="1"/>
</dbReference>
<proteinExistence type="predicted"/>
<reference evidence="11" key="1">
    <citation type="submission" date="2025-08" db="UniProtKB">
        <authorList>
            <consortium name="Ensembl"/>
        </authorList>
    </citation>
    <scope>IDENTIFICATION</scope>
</reference>
<dbReference type="PROSITE" id="PS01179">
    <property type="entry name" value="PID"/>
    <property type="match status" value="1"/>
</dbReference>
<comment type="subcellular location">
    <subcellularLocation>
        <location evidence="1">Nucleus</location>
    </subcellularLocation>
</comment>